<dbReference type="eggNOG" id="KOG1724">
    <property type="taxonomic scope" value="Eukaryota"/>
</dbReference>
<dbReference type="KEGG" id="egt:105957776"/>
<proteinExistence type="inferred from homology"/>
<sequence>MASSSNTEIQKMIVLQSSDGQIFEIEESVASNSQTLRNMIEDECADNTIPLPNVTAKILARVIEYCKRHTDAAANADDLKKFDADFVDPDDQETLFDTLLAANYLNISSLMDMLCKAIAEMLKDKDPEVTRKKFNIVNDYTKEEEEEVRKENSWAFED</sequence>
<evidence type="ECO:0000256" key="5">
    <source>
        <dbReference type="ARBA" id="ARBA00023242"/>
    </source>
</evidence>
<gene>
    <name evidence="10" type="ORF">MIMGU_mgv1a015408mg</name>
</gene>
<evidence type="ECO:0000313" key="11">
    <source>
        <dbReference type="Proteomes" id="UP000030748"/>
    </source>
</evidence>
<dbReference type="PANTHER" id="PTHR11165">
    <property type="entry name" value="SKP1"/>
    <property type="match status" value="1"/>
</dbReference>
<dbReference type="InterPro" id="IPR016897">
    <property type="entry name" value="SKP1"/>
</dbReference>
<evidence type="ECO:0000313" key="10">
    <source>
        <dbReference type="EMBL" id="EYU37960.1"/>
    </source>
</evidence>
<feature type="domain" description="SKP1 component dimerisation" evidence="8">
    <location>
        <begin position="109"/>
        <end position="155"/>
    </location>
</feature>
<dbReference type="Gene3D" id="3.30.710.10">
    <property type="entry name" value="Potassium Channel Kv1.1, Chain A"/>
    <property type="match status" value="1"/>
</dbReference>
<dbReference type="UniPathway" id="UPA00143"/>
<evidence type="ECO:0000256" key="6">
    <source>
        <dbReference type="ARBA" id="ARBA00054396"/>
    </source>
</evidence>
<dbReference type="GO" id="GO:0097602">
    <property type="term" value="F:cullin family protein binding"/>
    <property type="evidence" value="ECO:0000318"/>
    <property type="project" value="GO_Central"/>
</dbReference>
<dbReference type="GO" id="GO:0031146">
    <property type="term" value="P:SCF-dependent proteasomal ubiquitin-dependent protein catabolic process"/>
    <property type="evidence" value="ECO:0000318"/>
    <property type="project" value="GO_Central"/>
</dbReference>
<dbReference type="PIRSF" id="PIRSF028729">
    <property type="entry name" value="E3_ubiquit_lig_SCF_Skp"/>
    <property type="match status" value="1"/>
</dbReference>
<dbReference type="EMBL" id="KI630513">
    <property type="protein sequence ID" value="EYU37960.1"/>
    <property type="molecule type" value="Genomic_DNA"/>
</dbReference>
<dbReference type="GO" id="GO:0016567">
    <property type="term" value="P:protein ubiquitination"/>
    <property type="evidence" value="ECO:0007669"/>
    <property type="project" value="UniProtKB-UniRule"/>
</dbReference>
<dbReference type="Pfam" id="PF01466">
    <property type="entry name" value="Skp1"/>
    <property type="match status" value="1"/>
</dbReference>
<comment type="subunit">
    <text evidence="7">Part of a SCF (SKP1-cullin-F-box) protein ligase complex.</text>
</comment>
<dbReference type="InterPro" id="IPR016073">
    <property type="entry name" value="Skp1_comp_POZ"/>
</dbReference>
<organism evidence="10 11">
    <name type="scientific">Erythranthe guttata</name>
    <name type="common">Yellow monkey flower</name>
    <name type="synonym">Mimulus guttatus</name>
    <dbReference type="NCBI Taxonomy" id="4155"/>
    <lineage>
        <taxon>Eukaryota</taxon>
        <taxon>Viridiplantae</taxon>
        <taxon>Streptophyta</taxon>
        <taxon>Embryophyta</taxon>
        <taxon>Tracheophyta</taxon>
        <taxon>Spermatophyta</taxon>
        <taxon>Magnoliopsida</taxon>
        <taxon>eudicotyledons</taxon>
        <taxon>Gunneridae</taxon>
        <taxon>Pentapetalae</taxon>
        <taxon>asterids</taxon>
        <taxon>lamiids</taxon>
        <taxon>Lamiales</taxon>
        <taxon>Phrymaceae</taxon>
        <taxon>Erythranthe</taxon>
    </lineage>
</organism>
<dbReference type="GO" id="GO:0005737">
    <property type="term" value="C:cytoplasm"/>
    <property type="evidence" value="ECO:0000318"/>
    <property type="project" value="GO_Central"/>
</dbReference>
<feature type="domain" description="SKP1 component POZ" evidence="9">
    <location>
        <begin position="11"/>
        <end position="70"/>
    </location>
</feature>
<dbReference type="OrthoDB" id="7827685at2759"/>
<name>A0A022RGF9_ERYGU</name>
<evidence type="ECO:0000256" key="4">
    <source>
        <dbReference type="ARBA" id="ARBA00022786"/>
    </source>
</evidence>
<reference evidence="10 11" key="1">
    <citation type="journal article" date="2013" name="Proc. Natl. Acad. Sci. U.S.A.">
        <title>Fine-scale variation in meiotic recombination in Mimulus inferred from population shotgun sequencing.</title>
        <authorList>
            <person name="Hellsten U."/>
            <person name="Wright K.M."/>
            <person name="Jenkins J."/>
            <person name="Shu S."/>
            <person name="Yuan Y."/>
            <person name="Wessler S.R."/>
            <person name="Schmutz J."/>
            <person name="Willis J.H."/>
            <person name="Rokhsar D.S."/>
        </authorList>
    </citation>
    <scope>NUCLEOTIDE SEQUENCE [LARGE SCALE GENOMIC DNA]</scope>
    <source>
        <strain evidence="11">cv. DUN x IM62</strain>
    </source>
</reference>
<keyword evidence="11" id="KW-1185">Reference proteome</keyword>
<dbReference type="CDD" id="cd18322">
    <property type="entry name" value="BTB_POZ_SKP1"/>
    <property type="match status" value="1"/>
</dbReference>
<evidence type="ECO:0000259" key="8">
    <source>
        <dbReference type="Pfam" id="PF01466"/>
    </source>
</evidence>
<keyword evidence="4 7" id="KW-0833">Ubl conjugation pathway</keyword>
<evidence type="ECO:0000256" key="7">
    <source>
        <dbReference type="PIRNR" id="PIRNR028729"/>
    </source>
</evidence>
<dbReference type="Pfam" id="PF03931">
    <property type="entry name" value="Skp1_POZ"/>
    <property type="match status" value="1"/>
</dbReference>
<evidence type="ECO:0000259" key="9">
    <source>
        <dbReference type="Pfam" id="PF03931"/>
    </source>
</evidence>
<dbReference type="PhylomeDB" id="A0A022RGF9"/>
<dbReference type="SUPFAM" id="SSF81382">
    <property type="entry name" value="Skp1 dimerisation domain-like"/>
    <property type="match status" value="1"/>
</dbReference>
<dbReference type="Proteomes" id="UP000030748">
    <property type="component" value="Unassembled WGS sequence"/>
</dbReference>
<evidence type="ECO:0000256" key="3">
    <source>
        <dbReference type="ARBA" id="ARBA00009993"/>
    </source>
</evidence>
<comment type="subcellular location">
    <subcellularLocation>
        <location evidence="1">Nucleus</location>
    </subcellularLocation>
</comment>
<dbReference type="AlphaFoldDB" id="A0A022RGF9"/>
<dbReference type="InterPro" id="IPR036296">
    <property type="entry name" value="SKP1-like_dim_sf"/>
</dbReference>
<dbReference type="FunFam" id="3.30.710.10:FF:000170">
    <property type="entry name" value="SKP1-like protein 5"/>
    <property type="match status" value="1"/>
</dbReference>
<evidence type="ECO:0000256" key="2">
    <source>
        <dbReference type="ARBA" id="ARBA00004906"/>
    </source>
</evidence>
<dbReference type="GO" id="GO:0009867">
    <property type="term" value="P:jasmonic acid mediated signaling pathway"/>
    <property type="evidence" value="ECO:0007669"/>
    <property type="project" value="UniProtKB-ARBA"/>
</dbReference>
<dbReference type="SMART" id="SM00512">
    <property type="entry name" value="Skp1"/>
    <property type="match status" value="1"/>
</dbReference>
<comment type="function">
    <text evidence="6 7">Involved in ubiquitination and subsequent proteasomal degradation of target proteins. Together with CUL1, RBX1 and a F-box protein, it forms a SCF E3 ubiquitin ligase complex. The functional specificity of this complex depends on the type of F-box protein. In the SCF complex, it serves as an adapter that links the F-box protein to CUL1.</text>
</comment>
<accession>A0A022RGF9</accession>
<keyword evidence="5" id="KW-0539">Nucleus</keyword>
<dbReference type="InterPro" id="IPR001232">
    <property type="entry name" value="SKP1-like"/>
</dbReference>
<dbReference type="GO" id="GO:0005634">
    <property type="term" value="C:nucleus"/>
    <property type="evidence" value="ECO:0000318"/>
    <property type="project" value="GO_Central"/>
</dbReference>
<comment type="pathway">
    <text evidence="2 7">Protein modification; protein ubiquitination.</text>
</comment>
<dbReference type="STRING" id="4155.A0A022RGF9"/>
<dbReference type="InterPro" id="IPR016072">
    <property type="entry name" value="Skp1_comp_dimer"/>
</dbReference>
<dbReference type="SUPFAM" id="SSF54695">
    <property type="entry name" value="POZ domain"/>
    <property type="match status" value="1"/>
</dbReference>
<comment type="similarity">
    <text evidence="3 7">Belongs to the SKP1 family.</text>
</comment>
<evidence type="ECO:0000256" key="1">
    <source>
        <dbReference type="ARBA" id="ARBA00004123"/>
    </source>
</evidence>
<protein>
    <recommendedName>
        <fullName evidence="7">SKP1-like protein</fullName>
    </recommendedName>
</protein>
<dbReference type="InterPro" id="IPR011333">
    <property type="entry name" value="SKP1/BTB/POZ_sf"/>
</dbReference>